<proteinExistence type="predicted"/>
<organism evidence="2 3">
    <name type="scientific">Lutibaculum baratangense AMV1</name>
    <dbReference type="NCBI Taxonomy" id="631454"/>
    <lineage>
        <taxon>Bacteria</taxon>
        <taxon>Pseudomonadati</taxon>
        <taxon>Pseudomonadota</taxon>
        <taxon>Alphaproteobacteria</taxon>
        <taxon>Hyphomicrobiales</taxon>
        <taxon>Tepidamorphaceae</taxon>
        <taxon>Lutibaculum</taxon>
    </lineage>
</organism>
<feature type="chain" id="PRO_5004727548" evidence="1">
    <location>
        <begin position="36"/>
        <end position="497"/>
    </location>
</feature>
<feature type="signal peptide" evidence="1">
    <location>
        <begin position="1"/>
        <end position="35"/>
    </location>
</feature>
<name>V4TCD4_9HYPH</name>
<dbReference type="PATRIC" id="fig|631454.5.peg.2712"/>
<dbReference type="Proteomes" id="UP000017819">
    <property type="component" value="Unassembled WGS sequence"/>
</dbReference>
<evidence type="ECO:0000313" key="2">
    <source>
        <dbReference type="EMBL" id="ESR23978.1"/>
    </source>
</evidence>
<comment type="caution">
    <text evidence="2">The sequence shown here is derived from an EMBL/GenBank/DDBJ whole genome shotgun (WGS) entry which is preliminary data.</text>
</comment>
<sequence>MNDAPSKARRHTATPKRLMRSLAVSAMLISLAGCATWSEDGGFGAVALVASSELGATPARISTPEAAVAADATTNSLLGRPLTADSAVRVALLNNRGLQAAYSELGLAEVDLVQAGLPPAPTVSVGRVAAGGAMSEIERQVVVNILALATLPQRKRIAAERFKAAQLAAAVATLETAAEARRAFYRAAAAHQTVHLLERAQNSAEAASDVISELGKTGAAPKVDQAREHAFFAEVTAQLAQARLAHARATEALARALGLWGAQLDMLKEPTSLPALPPRPLAPRDVETEALRRRLDLQMARIELDALADSLGLEQSTRYVDLVEIIGISATERETVIEHGERETEKTDITGIELELQVPIFDFGETRVRRARETYLQAIHRIAYLGVNARSEAREGYKAVRATYDIARLYRDEVVPLRRLVTEESTLRYSSMIDDVGDLLADARAAIQSNVAATEALRDHWLATVDFHMALAAGGGGASAGAASVASAPADAGGAGH</sequence>
<dbReference type="RefSeq" id="WP_023432872.1">
    <property type="nucleotide sequence ID" value="NZ_AWXZ01000036.1"/>
</dbReference>
<dbReference type="PANTHER" id="PTHR30203:SF24">
    <property type="entry name" value="BLR4935 PROTEIN"/>
    <property type="match status" value="1"/>
</dbReference>
<evidence type="ECO:0000313" key="3">
    <source>
        <dbReference type="Proteomes" id="UP000017819"/>
    </source>
</evidence>
<reference evidence="2 3" key="1">
    <citation type="journal article" date="2014" name="Genome Announc.">
        <title>Draft Genome Sequence of Lutibaculum baratangense Strain AMV1T, Isolated from a Mud Volcano in Andamans, India.</title>
        <authorList>
            <person name="Singh A."/>
            <person name="Sreenivas A."/>
            <person name="Sathyanarayana Reddy G."/>
            <person name="Pinnaka A.K."/>
            <person name="Shivaji S."/>
        </authorList>
    </citation>
    <scope>NUCLEOTIDE SEQUENCE [LARGE SCALE GENOMIC DNA]</scope>
    <source>
        <strain evidence="2 3">AMV1</strain>
    </source>
</reference>
<dbReference type="PROSITE" id="PS51257">
    <property type="entry name" value="PROKAR_LIPOPROTEIN"/>
    <property type="match status" value="1"/>
</dbReference>
<protein>
    <submittedName>
        <fullName evidence="2">Outer membrane efflux protein</fullName>
    </submittedName>
</protein>
<dbReference type="eggNOG" id="COG1538">
    <property type="taxonomic scope" value="Bacteria"/>
</dbReference>
<dbReference type="GO" id="GO:0015562">
    <property type="term" value="F:efflux transmembrane transporter activity"/>
    <property type="evidence" value="ECO:0007669"/>
    <property type="project" value="InterPro"/>
</dbReference>
<gene>
    <name evidence="2" type="ORF">N177_2747</name>
</gene>
<dbReference type="Gene3D" id="1.20.1600.10">
    <property type="entry name" value="Outer membrane efflux proteins (OEP)"/>
    <property type="match status" value="1"/>
</dbReference>
<dbReference type="PANTHER" id="PTHR30203">
    <property type="entry name" value="OUTER MEMBRANE CATION EFFLUX PROTEIN"/>
    <property type="match status" value="1"/>
</dbReference>
<accession>V4TCD4</accession>
<dbReference type="InterPro" id="IPR010131">
    <property type="entry name" value="MdtP/NodT-like"/>
</dbReference>
<dbReference type="EMBL" id="AWXZ01000036">
    <property type="protein sequence ID" value="ESR23978.1"/>
    <property type="molecule type" value="Genomic_DNA"/>
</dbReference>
<keyword evidence="3" id="KW-1185">Reference proteome</keyword>
<evidence type="ECO:0000256" key="1">
    <source>
        <dbReference type="SAM" id="SignalP"/>
    </source>
</evidence>
<keyword evidence="1" id="KW-0732">Signal</keyword>
<dbReference type="STRING" id="631454.N177_2747"/>
<dbReference type="AlphaFoldDB" id="V4TCD4"/>
<dbReference type="SUPFAM" id="SSF56954">
    <property type="entry name" value="Outer membrane efflux proteins (OEP)"/>
    <property type="match status" value="1"/>
</dbReference>